<evidence type="ECO:0000259" key="1">
    <source>
        <dbReference type="PROSITE" id="PS50213"/>
    </source>
</evidence>
<dbReference type="InterPro" id="IPR036378">
    <property type="entry name" value="FAS1_dom_sf"/>
</dbReference>
<organism evidence="2 3">
    <name type="scientific">Timema podura</name>
    <name type="common">Walking stick</name>
    <dbReference type="NCBI Taxonomy" id="61482"/>
    <lineage>
        <taxon>Eukaryota</taxon>
        <taxon>Metazoa</taxon>
        <taxon>Ecdysozoa</taxon>
        <taxon>Arthropoda</taxon>
        <taxon>Hexapoda</taxon>
        <taxon>Insecta</taxon>
        <taxon>Pterygota</taxon>
        <taxon>Neoptera</taxon>
        <taxon>Polyneoptera</taxon>
        <taxon>Phasmatodea</taxon>
        <taxon>Timematodea</taxon>
        <taxon>Timematoidea</taxon>
        <taxon>Timematidae</taxon>
        <taxon>Timema</taxon>
    </lineage>
</organism>
<proteinExistence type="predicted"/>
<evidence type="ECO:0000313" key="2">
    <source>
        <dbReference type="EMBL" id="CAG2066922.1"/>
    </source>
</evidence>
<protein>
    <recommendedName>
        <fullName evidence="1">FAS1 domain-containing protein</fullName>
    </recommendedName>
</protein>
<dbReference type="InterPro" id="IPR000782">
    <property type="entry name" value="FAS1_domain"/>
</dbReference>
<evidence type="ECO:0000313" key="3">
    <source>
        <dbReference type="Proteomes" id="UP001153148"/>
    </source>
</evidence>
<feature type="domain" description="FAS1" evidence="1">
    <location>
        <begin position="1"/>
        <end position="67"/>
    </location>
</feature>
<dbReference type="Proteomes" id="UP001153148">
    <property type="component" value="Unassembled WGS sequence"/>
</dbReference>
<comment type="caution">
    <text evidence="2">The sequence shown here is derived from an EMBL/GenBank/DDBJ whole genome shotgun (WGS) entry which is preliminary data.</text>
</comment>
<name>A0ABN7PL89_TIMPD</name>
<dbReference type="Gene3D" id="2.30.180.10">
    <property type="entry name" value="FAS1 domain"/>
    <property type="match status" value="1"/>
</dbReference>
<accession>A0ABN7PL89</accession>
<reference evidence="2" key="1">
    <citation type="submission" date="2021-03" db="EMBL/GenBank/DDBJ databases">
        <authorList>
            <person name="Tran Van P."/>
        </authorList>
    </citation>
    <scope>NUCLEOTIDE SEQUENCE</scope>
</reference>
<dbReference type="PROSITE" id="PS50213">
    <property type="entry name" value="FAS1"/>
    <property type="match status" value="1"/>
</dbReference>
<gene>
    <name evidence="2" type="ORF">TPAB3V08_LOCUS13865</name>
</gene>
<dbReference type="EMBL" id="CAJPIN010060779">
    <property type="protein sequence ID" value="CAG2066922.1"/>
    <property type="molecule type" value="Genomic_DNA"/>
</dbReference>
<dbReference type="SUPFAM" id="SSF82153">
    <property type="entry name" value="FAS1 domain"/>
    <property type="match status" value="1"/>
</dbReference>
<sequence>MTSQKAMCCSGVAATSWPFTYNVETLGSKSIQVRRDNDGAVHFGSAKVIDCDNMATNGILHSVNRVMVPHNINNGGLLQMGNPNVEVFLYGL</sequence>
<keyword evidence="3" id="KW-1185">Reference proteome</keyword>
<dbReference type="Pfam" id="PF02469">
    <property type="entry name" value="Fasciclin"/>
    <property type="match status" value="1"/>
</dbReference>